<proteinExistence type="predicted"/>
<gene>
    <name evidence="1" type="ORF">VKT23_019786</name>
</gene>
<dbReference type="EMBL" id="JBANRG010000110">
    <property type="protein sequence ID" value="KAK7435217.1"/>
    <property type="molecule type" value="Genomic_DNA"/>
</dbReference>
<evidence type="ECO:0000313" key="2">
    <source>
        <dbReference type="Proteomes" id="UP001498398"/>
    </source>
</evidence>
<name>A0ABR1IKI2_9AGAR</name>
<sequence>MASPSGSPQIVSTTLSSELDASSTCEACDNCFLPVDLIIRSSDGVRLGTHRNNLSVYSTGLLPSEANPTTPQKFDPANQSQDIVVQEDSEVVQLLLKFMHHQPQPDLRLISSGLLLRFANAAEKYHVYCATGVCRIAVELSMKEHPFEVFQYAATWGYVGLQEFAAKLAITEYPAKFFAYAHSINHVQWRDLAERETHKLTSKQVCDSLKEFCKDSTWPEVFGAWFQKRDAMRNALFFPLNNPTPIMHKGGAAHCEEWHTFYPQLLGKMAVEPPCEQSFLSILSSLKPILSNCAHCAIVLKTMREKVHSGLEFVIKRPLSDFLKQ</sequence>
<evidence type="ECO:0008006" key="3">
    <source>
        <dbReference type="Google" id="ProtNLM"/>
    </source>
</evidence>
<organism evidence="1 2">
    <name type="scientific">Marasmiellus scandens</name>
    <dbReference type="NCBI Taxonomy" id="2682957"/>
    <lineage>
        <taxon>Eukaryota</taxon>
        <taxon>Fungi</taxon>
        <taxon>Dikarya</taxon>
        <taxon>Basidiomycota</taxon>
        <taxon>Agaricomycotina</taxon>
        <taxon>Agaricomycetes</taxon>
        <taxon>Agaricomycetidae</taxon>
        <taxon>Agaricales</taxon>
        <taxon>Marasmiineae</taxon>
        <taxon>Omphalotaceae</taxon>
        <taxon>Marasmiellus</taxon>
    </lineage>
</organism>
<dbReference type="Proteomes" id="UP001498398">
    <property type="component" value="Unassembled WGS sequence"/>
</dbReference>
<accession>A0ABR1IKI2</accession>
<protein>
    <recommendedName>
        <fullName evidence="3">BTB domain-containing protein</fullName>
    </recommendedName>
</protein>
<evidence type="ECO:0000313" key="1">
    <source>
        <dbReference type="EMBL" id="KAK7435217.1"/>
    </source>
</evidence>
<reference evidence="1 2" key="1">
    <citation type="submission" date="2024-01" db="EMBL/GenBank/DDBJ databases">
        <title>A draft genome for the cacao thread blight pathogen Marasmiellus scandens.</title>
        <authorList>
            <person name="Baruah I.K."/>
            <person name="Leung J."/>
            <person name="Bukari Y."/>
            <person name="Amoako-Attah I."/>
            <person name="Meinhardt L.W."/>
            <person name="Bailey B.A."/>
            <person name="Cohen S.P."/>
        </authorList>
    </citation>
    <scope>NUCLEOTIDE SEQUENCE [LARGE SCALE GENOMIC DNA]</scope>
    <source>
        <strain evidence="1 2">GH-19</strain>
    </source>
</reference>
<keyword evidence="2" id="KW-1185">Reference proteome</keyword>
<comment type="caution">
    <text evidence="1">The sequence shown here is derived from an EMBL/GenBank/DDBJ whole genome shotgun (WGS) entry which is preliminary data.</text>
</comment>